<reference evidence="2 3" key="1">
    <citation type="submission" date="2017-07" db="EMBL/GenBank/DDBJ databases">
        <title>Phylogenetic study on the rhizospheric bacterium Ochrobactrum sp. A44.</title>
        <authorList>
            <person name="Krzyzanowska D.M."/>
            <person name="Ossowicki A."/>
            <person name="Rajewska M."/>
            <person name="Maciag T."/>
            <person name="Kaczynski Z."/>
            <person name="Czerwicka M."/>
            <person name="Jafra S."/>
        </authorList>
    </citation>
    <scope>NUCLEOTIDE SEQUENCE [LARGE SCALE GENOMIC DNA]</scope>
    <source>
        <strain evidence="2 3">DSM 7216</strain>
    </source>
</reference>
<dbReference type="Proteomes" id="UP000215590">
    <property type="component" value="Unassembled WGS sequence"/>
</dbReference>
<feature type="transmembrane region" description="Helical" evidence="1">
    <location>
        <begin position="12"/>
        <end position="34"/>
    </location>
</feature>
<organism evidence="2 3">
    <name type="scientific">Brucella thiophenivorans</name>
    <dbReference type="NCBI Taxonomy" id="571255"/>
    <lineage>
        <taxon>Bacteria</taxon>
        <taxon>Pseudomonadati</taxon>
        <taxon>Pseudomonadota</taxon>
        <taxon>Alphaproteobacteria</taxon>
        <taxon>Hyphomicrobiales</taxon>
        <taxon>Brucellaceae</taxon>
        <taxon>Brucella/Ochrobactrum group</taxon>
        <taxon>Brucella</taxon>
    </lineage>
</organism>
<dbReference type="EMBL" id="NNRJ01000019">
    <property type="protein sequence ID" value="OYR18921.1"/>
    <property type="molecule type" value="Genomic_DNA"/>
</dbReference>
<sequence length="39" mass="4315">MASAILVVNWSMQVAGVTVWAGFGLILIIMVTYLSKRQF</sequence>
<evidence type="ECO:0000313" key="2">
    <source>
        <dbReference type="EMBL" id="OYR18921.1"/>
    </source>
</evidence>
<evidence type="ECO:0000313" key="3">
    <source>
        <dbReference type="Proteomes" id="UP000215590"/>
    </source>
</evidence>
<dbReference type="AlphaFoldDB" id="A0A256FWW5"/>
<accession>A0A256FWW5</accession>
<gene>
    <name evidence="2" type="ORF">CEV31_2261</name>
</gene>
<keyword evidence="3" id="KW-1185">Reference proteome</keyword>
<proteinExistence type="predicted"/>
<keyword evidence="1" id="KW-0812">Transmembrane</keyword>
<comment type="caution">
    <text evidence="2">The sequence shown here is derived from an EMBL/GenBank/DDBJ whole genome shotgun (WGS) entry which is preliminary data.</text>
</comment>
<keyword evidence="1" id="KW-1133">Transmembrane helix</keyword>
<protein>
    <submittedName>
        <fullName evidence="2">Putative membrane protein</fullName>
    </submittedName>
</protein>
<evidence type="ECO:0000256" key="1">
    <source>
        <dbReference type="SAM" id="Phobius"/>
    </source>
</evidence>
<name>A0A256FWW5_9HYPH</name>
<keyword evidence="1" id="KW-0472">Membrane</keyword>